<protein>
    <submittedName>
        <fullName evidence="3">ATPase</fullName>
    </submittedName>
</protein>
<feature type="region of interest" description="Disordered" evidence="1">
    <location>
        <begin position="71"/>
        <end position="91"/>
    </location>
</feature>
<keyword evidence="2" id="KW-0472">Membrane</keyword>
<evidence type="ECO:0000313" key="3">
    <source>
        <dbReference type="EMBL" id="ATZ59904.1"/>
    </source>
</evidence>
<feature type="compositionally biased region" description="Polar residues" evidence="1">
    <location>
        <begin position="71"/>
        <end position="83"/>
    </location>
</feature>
<accession>A0A2H4U735</accession>
<dbReference type="EMBL" id="CP017803">
    <property type="protein sequence ID" value="ATZ59904.1"/>
    <property type="molecule type" value="Genomic_DNA"/>
</dbReference>
<keyword evidence="2" id="KW-0812">Transmembrane</keyword>
<evidence type="ECO:0000313" key="4">
    <source>
        <dbReference type="Proteomes" id="UP000232133"/>
    </source>
</evidence>
<name>A0A2H4U735_METSM</name>
<feature type="compositionally biased region" description="Basic and acidic residues" evidence="1">
    <location>
        <begin position="249"/>
        <end position="260"/>
    </location>
</feature>
<evidence type="ECO:0000256" key="2">
    <source>
        <dbReference type="SAM" id="Phobius"/>
    </source>
</evidence>
<sequence>MNETTILVWINIAIVGIIAIIIVKLYFRKDELEKDDSPLLSKDSLNKLSQSSENNLSKTAPNKSFVSTYFSKQDQPKGTSLRKQGQIPEDNFNSYIVPETNEHLFSDKSENEEDPAKPINFNYETKVQKFQEPINETQMDIMSKNNKNTKKEINENNISLEEKPKHELKDLFSIDELIKESKRKDSEREKESKTIKKEKEDTTEIKESIKQRKAGKKEDDPITEIKSESITETPAESKETNLYDVINDASKDKTEEKPSAEDIANAIKADEKEDKTPKDESVAEVLGKGKKEESADVSKEDNVKDLLTEDKEDKTHDEENVADVLANDDEIKTPSLKSPTKINSKENELSVLPAVEEDYEFGAPLEESELFKDEEETEENELGDLDYRKDLAKITNSIKNSKIFNEVKEKLAPETPITEEKHIADEMYLRNVGAYNEEPAFPEYEPIVNERHEDYPSDYDYQEQSPEQLLRQENTRKVFNMAKNSETEKALKMNESSSASDIKIKEKPEKNNLKIKINNDEVILRKGAEIIFKHDGESYSSKVYGIRGNDISVKYRGKKITINSKDIKKIY</sequence>
<dbReference type="GeneID" id="35118804"/>
<keyword evidence="2" id="KW-1133">Transmembrane helix</keyword>
<gene>
    <name evidence="3" type="ORF">BK798_05460</name>
</gene>
<dbReference type="AlphaFoldDB" id="A0A2H4U735"/>
<reference evidence="3 4" key="1">
    <citation type="submission" date="2016-10" db="EMBL/GenBank/DDBJ databases">
        <authorList>
            <person name="Varghese N."/>
        </authorList>
    </citation>
    <scope>NUCLEOTIDE SEQUENCE [LARGE SCALE GENOMIC DNA]</scope>
    <source>
        <strain evidence="3 4">KB11</strain>
    </source>
</reference>
<dbReference type="RefSeq" id="WP_100815559.1">
    <property type="nucleotide sequence ID" value="NZ_CAYAVL010000184.1"/>
</dbReference>
<organism evidence="3 4">
    <name type="scientific">Methanobrevibacter smithii</name>
    <dbReference type="NCBI Taxonomy" id="2173"/>
    <lineage>
        <taxon>Archaea</taxon>
        <taxon>Methanobacteriati</taxon>
        <taxon>Methanobacteriota</taxon>
        <taxon>Methanomada group</taxon>
        <taxon>Methanobacteria</taxon>
        <taxon>Methanobacteriales</taxon>
        <taxon>Methanobacteriaceae</taxon>
        <taxon>Methanobrevibacter</taxon>
    </lineage>
</organism>
<feature type="region of interest" description="Disordered" evidence="1">
    <location>
        <begin position="364"/>
        <end position="384"/>
    </location>
</feature>
<dbReference type="Proteomes" id="UP000232133">
    <property type="component" value="Chromosome"/>
</dbReference>
<evidence type="ECO:0000256" key="1">
    <source>
        <dbReference type="SAM" id="MobiDB-lite"/>
    </source>
</evidence>
<proteinExistence type="predicted"/>
<feature type="transmembrane region" description="Helical" evidence="2">
    <location>
        <begin position="6"/>
        <end position="27"/>
    </location>
</feature>
<feature type="compositionally biased region" description="Basic and acidic residues" evidence="1">
    <location>
        <begin position="268"/>
        <end position="319"/>
    </location>
</feature>
<feature type="compositionally biased region" description="Basic and acidic residues" evidence="1">
    <location>
        <begin position="180"/>
        <end position="241"/>
    </location>
</feature>
<feature type="region of interest" description="Disordered" evidence="1">
    <location>
        <begin position="180"/>
        <end position="344"/>
    </location>
</feature>